<accession>A0A6J5LA07</accession>
<dbReference type="EMBL" id="LR796236">
    <property type="protein sequence ID" value="CAB4129720.1"/>
    <property type="molecule type" value="Genomic_DNA"/>
</dbReference>
<gene>
    <name evidence="2" type="ORF">UFOVP115_98</name>
</gene>
<dbReference type="SUPFAM" id="SSF52540">
    <property type="entry name" value="P-loop containing nucleoside triphosphate hydrolases"/>
    <property type="match status" value="1"/>
</dbReference>
<dbReference type="Pfam" id="PF07728">
    <property type="entry name" value="AAA_5"/>
    <property type="match status" value="1"/>
</dbReference>
<dbReference type="GO" id="GO:0005524">
    <property type="term" value="F:ATP binding"/>
    <property type="evidence" value="ECO:0007669"/>
    <property type="project" value="InterPro"/>
</dbReference>
<dbReference type="InterPro" id="IPR011704">
    <property type="entry name" value="ATPase_dyneun-rel_AAA"/>
</dbReference>
<proteinExistence type="predicted"/>
<dbReference type="InterPro" id="IPR027417">
    <property type="entry name" value="P-loop_NTPase"/>
</dbReference>
<evidence type="ECO:0000259" key="1">
    <source>
        <dbReference type="Pfam" id="PF07728"/>
    </source>
</evidence>
<name>A0A6J5LA07_9CAUD</name>
<organism evidence="2">
    <name type="scientific">uncultured Caudovirales phage</name>
    <dbReference type="NCBI Taxonomy" id="2100421"/>
    <lineage>
        <taxon>Viruses</taxon>
        <taxon>Duplodnaviria</taxon>
        <taxon>Heunggongvirae</taxon>
        <taxon>Uroviricota</taxon>
        <taxon>Caudoviricetes</taxon>
        <taxon>Peduoviridae</taxon>
        <taxon>Maltschvirus</taxon>
        <taxon>Maltschvirus maltsch</taxon>
    </lineage>
</organism>
<dbReference type="InterPro" id="IPR050764">
    <property type="entry name" value="CbbQ/NirQ/NorQ/GpvN"/>
</dbReference>
<dbReference type="GO" id="GO:0016887">
    <property type="term" value="F:ATP hydrolysis activity"/>
    <property type="evidence" value="ECO:0007669"/>
    <property type="project" value="InterPro"/>
</dbReference>
<dbReference type="PANTHER" id="PTHR42759">
    <property type="entry name" value="MOXR FAMILY PROTEIN"/>
    <property type="match status" value="1"/>
</dbReference>
<evidence type="ECO:0000313" key="2">
    <source>
        <dbReference type="EMBL" id="CAB4129720.1"/>
    </source>
</evidence>
<dbReference type="Gene3D" id="3.40.50.300">
    <property type="entry name" value="P-loop containing nucleotide triphosphate hydrolases"/>
    <property type="match status" value="1"/>
</dbReference>
<dbReference type="PANTHER" id="PTHR42759:SF1">
    <property type="entry name" value="MAGNESIUM-CHELATASE SUBUNIT CHLD"/>
    <property type="match status" value="1"/>
</dbReference>
<reference evidence="2" key="1">
    <citation type="submission" date="2020-04" db="EMBL/GenBank/DDBJ databases">
        <authorList>
            <person name="Chiriac C."/>
            <person name="Salcher M."/>
            <person name="Ghai R."/>
            <person name="Kavagutti S V."/>
        </authorList>
    </citation>
    <scope>NUCLEOTIDE SEQUENCE</scope>
</reference>
<dbReference type="CDD" id="cd00009">
    <property type="entry name" value="AAA"/>
    <property type="match status" value="1"/>
</dbReference>
<feature type="domain" description="ATPase dynein-related AAA" evidence="1">
    <location>
        <begin position="210"/>
        <end position="346"/>
    </location>
</feature>
<sequence length="455" mass="50398">MSIALLVESAVEVGVEQTLLVPTSTDVLMFHRLSNGQRGRGQRWSQVARIEELPTSLVTTEPVGVLISGRDVVNAEMGIVTSLATKALGIKAPSTLIHLNHDILVARLRDQLFAGDQDLNKFVSDGRRTNPVVLKPIMELEPAFMPITSTLNQPVTEVTITTPSRTSALAPVELASVPDKKWAETYLHRKVSKGVTDFDVLDLAMRLKQNVLIRGHAGSGKTMCVLAWASQNDYRYYNISANVGLEPSHLFGAWTPTEQAGVFKWQDGPVTDLVRNGGVLLLNEIDFMPERITTVLFGLLDDRREIQLLENGGEVIKAHPDLIVIGDHNPNYRGSRPMNQAWKDRFSHKLEFDYDKAIERKLIKNEALLEVAGKLRQQADKGEIDTPVSTRGLIAFVKNVEALGLDYAVMSYINGFLDDEREAVKLVFDTAKANIGKGFGIEVTTTKFEADEEQN</sequence>
<protein>
    <submittedName>
        <fullName evidence="2">AAA domain containing protein</fullName>
    </submittedName>
</protein>